<name>A0A3P1S3B7_STRSA</name>
<dbReference type="Proteomes" id="UP000277597">
    <property type="component" value="Unassembled WGS sequence"/>
</dbReference>
<sequence>MKLYFPDVPIKEFDFKADWLVAAIDSDSNQVHFEGRGQNKDLVLTLKHDSFSELAVGELVQLPVELFIEPEDNSSSYQPKYECF</sequence>
<accession>A0A3P1S3B7</accession>
<dbReference type="EMBL" id="RQZI01000007">
    <property type="protein sequence ID" value="RRC91749.1"/>
    <property type="molecule type" value="Genomic_DNA"/>
</dbReference>
<comment type="caution">
    <text evidence="1">The sequence shown here is derived from an EMBL/GenBank/DDBJ whole genome shotgun (WGS) entry which is preliminary data.</text>
</comment>
<gene>
    <name evidence="1" type="ORF">EII39_07105</name>
</gene>
<dbReference type="RefSeq" id="WP_124765400.1">
    <property type="nucleotide sequence ID" value="NZ_RQZI01000007.1"/>
</dbReference>
<dbReference type="AlphaFoldDB" id="A0A3P1S3B7"/>
<evidence type="ECO:0000313" key="2">
    <source>
        <dbReference type="Proteomes" id="UP000277597"/>
    </source>
</evidence>
<protein>
    <submittedName>
        <fullName evidence="1">Uncharacterized protein</fullName>
    </submittedName>
</protein>
<proteinExistence type="predicted"/>
<organism evidence="1 2">
    <name type="scientific">Streptococcus sanguinis</name>
    <dbReference type="NCBI Taxonomy" id="1305"/>
    <lineage>
        <taxon>Bacteria</taxon>
        <taxon>Bacillati</taxon>
        <taxon>Bacillota</taxon>
        <taxon>Bacilli</taxon>
        <taxon>Lactobacillales</taxon>
        <taxon>Streptococcaceae</taxon>
        <taxon>Streptococcus</taxon>
    </lineage>
</organism>
<evidence type="ECO:0000313" key="1">
    <source>
        <dbReference type="EMBL" id="RRC91749.1"/>
    </source>
</evidence>
<reference evidence="1 2" key="1">
    <citation type="submission" date="2018-11" db="EMBL/GenBank/DDBJ databases">
        <title>Genomes From Bacteria Associated with the Canine Oral Cavity: a Test Case for Automated Genome-Based Taxonomic Assignment.</title>
        <authorList>
            <person name="Coil D.A."/>
            <person name="Jospin G."/>
            <person name="Darling A.E."/>
            <person name="Wallis C."/>
            <person name="Davis I.J."/>
            <person name="Harris S."/>
            <person name="Eisen J.A."/>
            <person name="Holcombe L.J."/>
            <person name="O'Flynn C."/>
        </authorList>
    </citation>
    <scope>NUCLEOTIDE SEQUENCE [LARGE SCALE GENOMIC DNA]</scope>
    <source>
        <strain evidence="1 2">OH953</strain>
    </source>
</reference>